<dbReference type="GO" id="GO:0030897">
    <property type="term" value="C:HOPS complex"/>
    <property type="evidence" value="ECO:0007669"/>
    <property type="project" value="TreeGrafter"/>
</dbReference>
<dbReference type="GO" id="GO:0006904">
    <property type="term" value="P:vesicle docking involved in exocytosis"/>
    <property type="evidence" value="ECO:0007669"/>
    <property type="project" value="TreeGrafter"/>
</dbReference>
<keyword evidence="2" id="KW-0479">Metal-binding</keyword>
<evidence type="ECO:0000256" key="7">
    <source>
        <dbReference type="PROSITE-ProRule" id="PRU01006"/>
    </source>
</evidence>
<dbReference type="Pfam" id="PF05131">
    <property type="entry name" value="Pep3_Vps18"/>
    <property type="match status" value="1"/>
</dbReference>
<accession>A0A0F7SVY6</accession>
<dbReference type="InterPro" id="IPR007810">
    <property type="entry name" value="Pep3/Vps18_beta-prop"/>
</dbReference>
<evidence type="ECO:0000256" key="5">
    <source>
        <dbReference type="ARBA" id="ARBA00023136"/>
    </source>
</evidence>
<evidence type="ECO:0000256" key="6">
    <source>
        <dbReference type="ARBA" id="ARBA00029433"/>
    </source>
</evidence>
<evidence type="ECO:0000256" key="8">
    <source>
        <dbReference type="SAM" id="Coils"/>
    </source>
</evidence>
<protein>
    <submittedName>
        <fullName evidence="12">Vacuolar sorting protein PEP3/VPS18</fullName>
    </submittedName>
</protein>
<dbReference type="Pfam" id="PF26148">
    <property type="entry name" value="VPS18_RING_C"/>
    <property type="match status" value="1"/>
</dbReference>
<evidence type="ECO:0000256" key="1">
    <source>
        <dbReference type="ARBA" id="ARBA00010454"/>
    </source>
</evidence>
<dbReference type="GO" id="GO:0008270">
    <property type="term" value="F:zinc ion binding"/>
    <property type="evidence" value="ECO:0007669"/>
    <property type="project" value="UniProtKB-KW"/>
</dbReference>
<feature type="compositionally biased region" description="Low complexity" evidence="9">
    <location>
        <begin position="1064"/>
        <end position="1073"/>
    </location>
</feature>
<feature type="compositionally biased region" description="Low complexity" evidence="9">
    <location>
        <begin position="188"/>
        <end position="201"/>
    </location>
</feature>
<feature type="region of interest" description="Disordered" evidence="9">
    <location>
        <begin position="1060"/>
        <end position="1097"/>
    </location>
</feature>
<dbReference type="CDD" id="cd16462">
    <property type="entry name" value="RING-H2_Pep3p-like"/>
    <property type="match status" value="1"/>
</dbReference>
<sequence length="1138" mass="125800">MFDEFVEHSAIPPSDQPFVSPSVARYDQVSYEGFEQSPFSDDDEQRPPGVVEPIETGYISTQPTSSQPNPIFTLGHVQITLPSTLIHLRVASNILIMALHPFTLIIIDLARPTDLITIELPVSKPNKTSSNPSAGQITVENIWPDDEGRHLLVGCSNGEVWYLSNLPVVASNSSGPSGNAGTAGSGTGSTTTGWKKPKTPLKSLKSQRIISVAWSSNARSSSNNIAKDCLIGTQSGQIHYLSLQPSEDLFKSQERESAVVYSFSSGEKIEGVRWGLSKSRKKGWVVALCDGKGWIFEGALREQASSSSGKWAEDFLRGFKDSGPKEFPASQTFIKSLPTSSSFSSSLQLILAPPLTPTNLSNVQTLTWFSPNGVYTASLNPSLPLLTAPDLIPFPTTSGESAGIPIGFASTDFHWLFLWKDRIGAVSRLSGALVWEEGVFVKPGEKPIGLASDLNSKTNWLYTTGSIFEVVVEAEDRDVWKIKLQQSDFESGLKFATTPAQKNVILSAQADSLFDQGRFHQAAAKYAACTKSFEEVVLKFVDAEERDALRYYLGSVLDGLKKSDLTQRLMLATWLVEMYLSKCNTLEDVVAAEIASQDPESLKLEKTIVEDELKQFLLDYQEAFDRKTTYDLFLSHGRTDLYIHFATIVRDYARVVEYWILEEEWVKAIEMLNRQNSPELYYRFSAVLMHNAPKETVDSWLRQSSLDPQRLIPALLQQQHRRRDPMSTNHAIRYLHHVIFNNGNVDPTVHNLLVTFHCSDANTDDGPLLRFLSTCPDDPVTERPYYDLDYALRLCMAHSRIQPCVLIYSKMGLYESSVDLALEKGDLELAKVNADKVLEDDVLRKKLWLKIAKYVVQDKQDINAAMRFLESTDLLKIEDVLPFFPDFVVIDEFKDEICSALESCGARVQALKMEMDEVTQSAELIKRDISNLQHRSLTVEPDETCSYCQLLLVTRPFYVFPCRHTFHADCLIKQIKEYAPASTLRRIVHLQSSLVKSSASPSAELTSSSNTLSFNPGGARTLLSSAYAGSSLTALNPFAGAGDKLRELIVPDALAFAMGGSGNENGASGSRKTQGGGGKGRKDGENGPLGSGKGRQEKIKEELDELLAGSCVLCDAAVVQVDAPFVAEGEKEEHAWAL</sequence>
<dbReference type="SUPFAM" id="SSF57850">
    <property type="entry name" value="RING/U-box"/>
    <property type="match status" value="1"/>
</dbReference>
<dbReference type="GO" id="GO:0005768">
    <property type="term" value="C:endosome"/>
    <property type="evidence" value="ECO:0007669"/>
    <property type="project" value="TreeGrafter"/>
</dbReference>
<evidence type="ECO:0000259" key="11">
    <source>
        <dbReference type="Pfam" id="PF26148"/>
    </source>
</evidence>
<feature type="coiled-coil region" evidence="8">
    <location>
        <begin position="908"/>
        <end position="935"/>
    </location>
</feature>
<comment type="subcellular location">
    <subcellularLocation>
        <location evidence="6">Endomembrane system</location>
        <topology evidence="6">Peripheral membrane protein</topology>
        <orientation evidence="6">Cytoplasmic side</orientation>
    </subcellularLocation>
</comment>
<name>A0A0F7SVY6_PHARH</name>
<dbReference type="InterPro" id="IPR058919">
    <property type="entry name" value="Pep3/Vps18_RING_C"/>
</dbReference>
<feature type="repeat" description="CHCR" evidence="7">
    <location>
        <begin position="703"/>
        <end position="864"/>
    </location>
</feature>
<dbReference type="GO" id="GO:0006886">
    <property type="term" value="P:intracellular protein transport"/>
    <property type="evidence" value="ECO:0007669"/>
    <property type="project" value="UniProtKB-UniRule"/>
</dbReference>
<dbReference type="InterPro" id="IPR013083">
    <property type="entry name" value="Znf_RING/FYVE/PHD"/>
</dbReference>
<dbReference type="Gene3D" id="3.30.40.10">
    <property type="entry name" value="Zinc/RING finger domain, C3HC4 (zinc finger)"/>
    <property type="match status" value="1"/>
</dbReference>
<dbReference type="AlphaFoldDB" id="A0A0F7SVY6"/>
<evidence type="ECO:0000313" key="12">
    <source>
        <dbReference type="EMBL" id="CED84790.1"/>
    </source>
</evidence>
<comment type="similarity">
    <text evidence="1">Belongs to the VPS18 family.</text>
</comment>
<feature type="region of interest" description="Disordered" evidence="9">
    <location>
        <begin position="1"/>
        <end position="21"/>
    </location>
</feature>
<evidence type="ECO:0000256" key="2">
    <source>
        <dbReference type="ARBA" id="ARBA00022723"/>
    </source>
</evidence>
<proteinExistence type="inferred from homology"/>
<evidence type="ECO:0000256" key="9">
    <source>
        <dbReference type="SAM" id="MobiDB-lite"/>
    </source>
</evidence>
<dbReference type="PANTHER" id="PTHR23323:SF26">
    <property type="entry name" value="VACUOLAR PROTEIN SORTING-ASSOCIATED PROTEIN 18 HOMOLOG"/>
    <property type="match status" value="1"/>
</dbReference>
<organism evidence="12">
    <name type="scientific">Phaffia rhodozyma</name>
    <name type="common">Yeast</name>
    <name type="synonym">Xanthophyllomyces dendrorhous</name>
    <dbReference type="NCBI Taxonomy" id="264483"/>
    <lineage>
        <taxon>Eukaryota</taxon>
        <taxon>Fungi</taxon>
        <taxon>Dikarya</taxon>
        <taxon>Basidiomycota</taxon>
        <taxon>Agaricomycotina</taxon>
        <taxon>Tremellomycetes</taxon>
        <taxon>Cystofilobasidiales</taxon>
        <taxon>Mrakiaceae</taxon>
        <taxon>Phaffia</taxon>
    </lineage>
</organism>
<feature type="domain" description="Pep3/Vps18 beta-propeller" evidence="10">
    <location>
        <begin position="70"/>
        <end position="472"/>
    </location>
</feature>
<dbReference type="GO" id="GO:0007032">
    <property type="term" value="P:endosome organization"/>
    <property type="evidence" value="ECO:0007669"/>
    <property type="project" value="TreeGrafter"/>
</dbReference>
<keyword evidence="5" id="KW-0472">Membrane</keyword>
<dbReference type="GO" id="GO:0048284">
    <property type="term" value="P:organelle fusion"/>
    <property type="evidence" value="ECO:0007669"/>
    <property type="project" value="TreeGrafter"/>
</dbReference>
<dbReference type="InterPro" id="IPR000547">
    <property type="entry name" value="Clathrin_H-chain/VPS_repeat"/>
</dbReference>
<evidence type="ECO:0000256" key="4">
    <source>
        <dbReference type="ARBA" id="ARBA00022833"/>
    </source>
</evidence>
<dbReference type="PROSITE" id="PS50236">
    <property type="entry name" value="CHCR"/>
    <property type="match status" value="1"/>
</dbReference>
<keyword evidence="8" id="KW-0175">Coiled coil</keyword>
<dbReference type="EMBL" id="LN483166">
    <property type="protein sequence ID" value="CED84790.1"/>
    <property type="molecule type" value="Genomic_DNA"/>
</dbReference>
<dbReference type="GO" id="GO:0007033">
    <property type="term" value="P:vacuole organization"/>
    <property type="evidence" value="ECO:0007669"/>
    <property type="project" value="TreeGrafter"/>
</dbReference>
<dbReference type="PANTHER" id="PTHR23323">
    <property type="entry name" value="VACUOLAR PROTEIN SORTING-ASSOCIATED PROTEIN"/>
    <property type="match status" value="1"/>
</dbReference>
<dbReference type="GO" id="GO:0030674">
    <property type="term" value="F:protein-macromolecule adaptor activity"/>
    <property type="evidence" value="ECO:0007669"/>
    <property type="project" value="TreeGrafter"/>
</dbReference>
<evidence type="ECO:0000256" key="3">
    <source>
        <dbReference type="ARBA" id="ARBA00022771"/>
    </source>
</evidence>
<keyword evidence="4" id="KW-0862">Zinc</keyword>
<feature type="domain" description="Pep3/Vps18 RING C-terminal" evidence="11">
    <location>
        <begin position="939"/>
        <end position="996"/>
    </location>
</feature>
<reference evidence="12" key="1">
    <citation type="submission" date="2014-08" db="EMBL/GenBank/DDBJ databases">
        <authorList>
            <person name="Sharma Rahul"/>
            <person name="Thines Marco"/>
        </authorList>
    </citation>
    <scope>NUCLEOTIDE SEQUENCE</scope>
</reference>
<keyword evidence="3" id="KW-0863">Zinc-finger</keyword>
<feature type="region of interest" description="Disordered" evidence="9">
    <location>
        <begin position="173"/>
        <end position="201"/>
    </location>
</feature>
<evidence type="ECO:0000259" key="10">
    <source>
        <dbReference type="Pfam" id="PF05131"/>
    </source>
</evidence>